<dbReference type="Proteomes" id="UP001497535">
    <property type="component" value="Unassembled WGS sequence"/>
</dbReference>
<keyword evidence="2" id="KW-1185">Reference proteome</keyword>
<accession>A0ACB1B063</accession>
<proteinExistence type="predicted"/>
<reference evidence="1" key="1">
    <citation type="submission" date="2023-11" db="EMBL/GenBank/DDBJ databases">
        <authorList>
            <person name="Poullet M."/>
        </authorList>
    </citation>
    <scope>NUCLEOTIDE SEQUENCE</scope>
    <source>
        <strain evidence="1">E1834</strain>
    </source>
</reference>
<gene>
    <name evidence="1" type="ORF">MENTE1834_LOCUS45604</name>
</gene>
<sequence>MKIGFRRYSYMFSIVVIIDVFYTLAIIFFTIPYFEGGFQQFSEFNKTLPYFQCGMDNASILASLLIAFFEIITYLLMIICTIEMVKYVNSHSGFDENLKIMVKQLTKTLIILSVVPLVKHAEIIILILIIQTNNNTANIIRLFFSHWFHFTPVFNSIVCILTNKPYRNAVFKNIKIFPQ</sequence>
<name>A0ACB1B063_MELEN</name>
<protein>
    <submittedName>
        <fullName evidence="1">Uncharacterized protein</fullName>
    </submittedName>
</protein>
<evidence type="ECO:0000313" key="1">
    <source>
        <dbReference type="EMBL" id="CAK5115479.1"/>
    </source>
</evidence>
<evidence type="ECO:0000313" key="2">
    <source>
        <dbReference type="Proteomes" id="UP001497535"/>
    </source>
</evidence>
<comment type="caution">
    <text evidence="1">The sequence shown here is derived from an EMBL/GenBank/DDBJ whole genome shotgun (WGS) entry which is preliminary data.</text>
</comment>
<dbReference type="EMBL" id="CAVMJV010000154">
    <property type="protein sequence ID" value="CAK5115479.1"/>
    <property type="molecule type" value="Genomic_DNA"/>
</dbReference>
<organism evidence="1 2">
    <name type="scientific">Meloidogyne enterolobii</name>
    <name type="common">Root-knot nematode worm</name>
    <name type="synonym">Meloidogyne mayaguensis</name>
    <dbReference type="NCBI Taxonomy" id="390850"/>
    <lineage>
        <taxon>Eukaryota</taxon>
        <taxon>Metazoa</taxon>
        <taxon>Ecdysozoa</taxon>
        <taxon>Nematoda</taxon>
        <taxon>Chromadorea</taxon>
        <taxon>Rhabditida</taxon>
        <taxon>Tylenchina</taxon>
        <taxon>Tylenchomorpha</taxon>
        <taxon>Tylenchoidea</taxon>
        <taxon>Meloidogynidae</taxon>
        <taxon>Meloidogyninae</taxon>
        <taxon>Meloidogyne</taxon>
    </lineage>
</organism>